<protein>
    <submittedName>
        <fullName evidence="2">Uncharacterized protein</fullName>
    </submittedName>
</protein>
<feature type="compositionally biased region" description="Polar residues" evidence="1">
    <location>
        <begin position="127"/>
        <end position="138"/>
    </location>
</feature>
<dbReference type="STRING" id="94208.A0A2S4L8H9"/>
<sequence>MPAIPASGVISHTKQPEGSRPNQETPDTRTAASGQQTCPPAKPGAVPSLPVQTAAPQPFASIQPTHTSSTGSPPAPQPGAVPVPPGGAKYVPPPPKAGESVQHAQPPHTTTMPMAPQMSYQPPVASQPIQGRSSTTTAAPAPRMGGPYPTSLQEQNPESYSHPPGYRQNVLASEFNSHQRVAHHASVDEDSRMIPSFGQDGEQGVWDSAKKWAAAAGESLAAAENEVWKRINKD</sequence>
<reference evidence="2 3" key="1">
    <citation type="submission" date="2018-01" db="EMBL/GenBank/DDBJ databases">
        <title>Harnessing the power of phylogenomics to disentangle the directionality and signatures of interkingdom host jumping in the parasitic fungal genus Tolypocladium.</title>
        <authorList>
            <person name="Quandt C.A."/>
            <person name="Patterson W."/>
            <person name="Spatafora J.W."/>
        </authorList>
    </citation>
    <scope>NUCLEOTIDE SEQUENCE [LARGE SCALE GENOMIC DNA]</scope>
    <source>
        <strain evidence="2 3">NRBC 100945</strain>
    </source>
</reference>
<feature type="compositionally biased region" description="Pro residues" evidence="1">
    <location>
        <begin position="73"/>
        <end position="96"/>
    </location>
</feature>
<evidence type="ECO:0000313" key="2">
    <source>
        <dbReference type="EMBL" id="POR38736.1"/>
    </source>
</evidence>
<dbReference type="Proteomes" id="UP000237481">
    <property type="component" value="Unassembled WGS sequence"/>
</dbReference>
<dbReference type="EMBL" id="PKSG01000106">
    <property type="protein sequence ID" value="POR38736.1"/>
    <property type="molecule type" value="Genomic_DNA"/>
</dbReference>
<feature type="compositionally biased region" description="Polar residues" evidence="1">
    <location>
        <begin position="20"/>
        <end position="38"/>
    </location>
</feature>
<feature type="compositionally biased region" description="Polar residues" evidence="1">
    <location>
        <begin position="50"/>
        <end position="72"/>
    </location>
</feature>
<dbReference type="AlphaFoldDB" id="A0A2S4L8H9"/>
<organism evidence="2 3">
    <name type="scientific">Tolypocladium paradoxum</name>
    <dbReference type="NCBI Taxonomy" id="94208"/>
    <lineage>
        <taxon>Eukaryota</taxon>
        <taxon>Fungi</taxon>
        <taxon>Dikarya</taxon>
        <taxon>Ascomycota</taxon>
        <taxon>Pezizomycotina</taxon>
        <taxon>Sordariomycetes</taxon>
        <taxon>Hypocreomycetidae</taxon>
        <taxon>Hypocreales</taxon>
        <taxon>Ophiocordycipitaceae</taxon>
        <taxon>Tolypocladium</taxon>
    </lineage>
</organism>
<accession>A0A2S4L8H9</accession>
<keyword evidence="3" id="KW-1185">Reference proteome</keyword>
<evidence type="ECO:0000313" key="3">
    <source>
        <dbReference type="Proteomes" id="UP000237481"/>
    </source>
</evidence>
<dbReference type="OrthoDB" id="5385910at2759"/>
<evidence type="ECO:0000256" key="1">
    <source>
        <dbReference type="SAM" id="MobiDB-lite"/>
    </source>
</evidence>
<comment type="caution">
    <text evidence="2">The sequence shown here is derived from an EMBL/GenBank/DDBJ whole genome shotgun (WGS) entry which is preliminary data.</text>
</comment>
<feature type="compositionally biased region" description="Polar residues" evidence="1">
    <location>
        <begin position="150"/>
        <end position="159"/>
    </location>
</feature>
<gene>
    <name evidence="2" type="ORF">TPAR_01054</name>
</gene>
<feature type="region of interest" description="Disordered" evidence="1">
    <location>
        <begin position="1"/>
        <end position="167"/>
    </location>
</feature>
<proteinExistence type="predicted"/>
<name>A0A2S4L8H9_9HYPO</name>